<sequence>MANDNASVTNTSPGLSPPSSSVPTDDTLISYNLMAYVDGSKICPSGFTSSIKGSQSISSYMQNIQQQADALALAGVPIRDDEIIFYVLAGLGSEYKEITTDIRSRDDTISFEELHDKLDDFEDLLNVLLLPPMIFPSNYSPCCYSVWFLIRGPAVTSRGGRSSIIPTPFSSQSLSPSSGRGFFPPPSGNGSTRTSFGNRIICQFCSIPGYDARRC</sequence>
<feature type="compositionally biased region" description="Low complexity" evidence="1">
    <location>
        <begin position="170"/>
        <end position="182"/>
    </location>
</feature>
<dbReference type="AlphaFoldDB" id="A0A978VE75"/>
<dbReference type="OrthoDB" id="1306133at2759"/>
<evidence type="ECO:0000313" key="3">
    <source>
        <dbReference type="Proteomes" id="UP000813462"/>
    </source>
</evidence>
<evidence type="ECO:0000256" key="1">
    <source>
        <dbReference type="SAM" id="MobiDB-lite"/>
    </source>
</evidence>
<comment type="caution">
    <text evidence="2">The sequence shown here is derived from an EMBL/GenBank/DDBJ whole genome shotgun (WGS) entry which is preliminary data.</text>
</comment>
<feature type="compositionally biased region" description="Polar residues" evidence="1">
    <location>
        <begin position="1"/>
        <end position="11"/>
    </location>
</feature>
<dbReference type="PANTHER" id="PTHR47481">
    <property type="match status" value="1"/>
</dbReference>
<feature type="region of interest" description="Disordered" evidence="1">
    <location>
        <begin position="166"/>
        <end position="192"/>
    </location>
</feature>
<organism evidence="2 3">
    <name type="scientific">Ziziphus jujuba var. spinosa</name>
    <dbReference type="NCBI Taxonomy" id="714518"/>
    <lineage>
        <taxon>Eukaryota</taxon>
        <taxon>Viridiplantae</taxon>
        <taxon>Streptophyta</taxon>
        <taxon>Embryophyta</taxon>
        <taxon>Tracheophyta</taxon>
        <taxon>Spermatophyta</taxon>
        <taxon>Magnoliopsida</taxon>
        <taxon>eudicotyledons</taxon>
        <taxon>Gunneridae</taxon>
        <taxon>Pentapetalae</taxon>
        <taxon>rosids</taxon>
        <taxon>fabids</taxon>
        <taxon>Rosales</taxon>
        <taxon>Rhamnaceae</taxon>
        <taxon>Paliureae</taxon>
        <taxon>Ziziphus</taxon>
    </lineage>
</organism>
<proteinExistence type="predicted"/>
<gene>
    <name evidence="2" type="ORF">FEM48_Zijuj05G0096100</name>
</gene>
<dbReference type="PANTHER" id="PTHR47481:SF22">
    <property type="entry name" value="RETROTRANSPOSON GAG DOMAIN-CONTAINING PROTEIN"/>
    <property type="match status" value="1"/>
</dbReference>
<evidence type="ECO:0000313" key="2">
    <source>
        <dbReference type="EMBL" id="KAH7528664.1"/>
    </source>
</evidence>
<reference evidence="2" key="1">
    <citation type="journal article" date="2021" name="Front. Plant Sci.">
        <title>Chromosome-Scale Genome Assembly for Chinese Sour Jujube and Insights Into Its Genome Evolution and Domestication Signature.</title>
        <authorList>
            <person name="Shen L.-Y."/>
            <person name="Luo H."/>
            <person name="Wang X.-L."/>
            <person name="Wang X.-M."/>
            <person name="Qiu X.-J."/>
            <person name="Liu H."/>
            <person name="Zhou S.-S."/>
            <person name="Jia K.-H."/>
            <person name="Nie S."/>
            <person name="Bao Y.-T."/>
            <person name="Zhang R.-G."/>
            <person name="Yun Q.-Z."/>
            <person name="Chai Y.-H."/>
            <person name="Lu J.-Y."/>
            <person name="Li Y."/>
            <person name="Zhao S.-W."/>
            <person name="Mao J.-F."/>
            <person name="Jia S.-G."/>
            <person name="Mao Y.-M."/>
        </authorList>
    </citation>
    <scope>NUCLEOTIDE SEQUENCE</scope>
    <source>
        <strain evidence="2">AT0</strain>
        <tissue evidence="2">Leaf</tissue>
    </source>
</reference>
<name>A0A978VE75_ZIZJJ</name>
<protein>
    <submittedName>
        <fullName evidence="2">Uncharacterized protein</fullName>
    </submittedName>
</protein>
<dbReference type="Proteomes" id="UP000813462">
    <property type="component" value="Unassembled WGS sequence"/>
</dbReference>
<dbReference type="Pfam" id="PF14223">
    <property type="entry name" value="Retrotran_gag_2"/>
    <property type="match status" value="1"/>
</dbReference>
<dbReference type="EMBL" id="JAEACU010000005">
    <property type="protein sequence ID" value="KAH7528664.1"/>
    <property type="molecule type" value="Genomic_DNA"/>
</dbReference>
<accession>A0A978VE75</accession>
<feature type="region of interest" description="Disordered" evidence="1">
    <location>
        <begin position="1"/>
        <end position="22"/>
    </location>
</feature>
<feature type="compositionally biased region" description="Low complexity" evidence="1">
    <location>
        <begin position="12"/>
        <end position="22"/>
    </location>
</feature>